<comment type="caution">
    <text evidence="1">The sequence shown here is derived from an EMBL/GenBank/DDBJ whole genome shotgun (WGS) entry which is preliminary data.</text>
</comment>
<gene>
    <name evidence="1" type="ORF">AB4876_16815</name>
</gene>
<evidence type="ECO:0000313" key="1">
    <source>
        <dbReference type="EMBL" id="MEX1670585.1"/>
    </source>
</evidence>
<name>A0ABV3UA01_9GAMM</name>
<sequence length="113" mass="12469">MGTERCLEQAIARQQDRQKLRQQVLFRRYRGYRGHLSTKLAKTENLLAALGLGVCAGLCLGAKSKKGSAQQYVNEASTSTVCSRLLVDLLDRQLNRALQTRRCACRGASKDGA</sequence>
<reference evidence="1 2" key="1">
    <citation type="journal article" date="2011" name="Int. J. Syst. Evol. Microbiol.">
        <title>Zhongshania antarctica gen. nov., sp. nov. and Zhongshania guokunii sp. nov., gammaproteobacteria respectively isolated from coastal attached (fast) ice and surface seawater of the Antarctic.</title>
        <authorList>
            <person name="Li H.J."/>
            <person name="Zhang X.Y."/>
            <person name="Chen C.X."/>
            <person name="Zhang Y.J."/>
            <person name="Gao Z.M."/>
            <person name="Yu Y."/>
            <person name="Chen X.L."/>
            <person name="Chen B."/>
            <person name="Zhang Y.Z."/>
        </authorList>
    </citation>
    <scope>NUCLEOTIDE SEQUENCE [LARGE SCALE GENOMIC DNA]</scope>
    <source>
        <strain evidence="1 2">ZS6-22T</strain>
    </source>
</reference>
<proteinExistence type="predicted"/>
<organism evidence="1 2">
    <name type="scientific">Zhongshania guokunii</name>
    <dbReference type="NCBI Taxonomy" id="641783"/>
    <lineage>
        <taxon>Bacteria</taxon>
        <taxon>Pseudomonadati</taxon>
        <taxon>Pseudomonadota</taxon>
        <taxon>Gammaproteobacteria</taxon>
        <taxon>Cellvibrionales</taxon>
        <taxon>Spongiibacteraceae</taxon>
        <taxon>Zhongshania</taxon>
    </lineage>
</organism>
<evidence type="ECO:0000313" key="2">
    <source>
        <dbReference type="Proteomes" id="UP001557485"/>
    </source>
</evidence>
<dbReference type="EMBL" id="JBFRYA010000019">
    <property type="protein sequence ID" value="MEX1670585.1"/>
    <property type="molecule type" value="Genomic_DNA"/>
</dbReference>
<protein>
    <submittedName>
        <fullName evidence="1">Uncharacterized protein</fullName>
    </submittedName>
</protein>
<keyword evidence="2" id="KW-1185">Reference proteome</keyword>
<dbReference type="Proteomes" id="UP001557485">
    <property type="component" value="Unassembled WGS sequence"/>
</dbReference>
<dbReference type="RefSeq" id="WP_368382899.1">
    <property type="nucleotide sequence ID" value="NZ_JBFRYA010000019.1"/>
</dbReference>
<accession>A0ABV3UA01</accession>